<keyword evidence="7" id="KW-1185">Reference proteome</keyword>
<dbReference type="AlphaFoldDB" id="A0A811Z6D1"/>
<keyword evidence="5" id="KW-0472">Membrane</keyword>
<dbReference type="Proteomes" id="UP000645828">
    <property type="component" value="Unassembled WGS sequence"/>
</dbReference>
<dbReference type="GO" id="GO:0005737">
    <property type="term" value="C:cytoplasm"/>
    <property type="evidence" value="ECO:0007669"/>
    <property type="project" value="UniProtKB-SubCell"/>
</dbReference>
<keyword evidence="3" id="KW-0963">Cytoplasm</keyword>
<comment type="subcellular location">
    <subcellularLocation>
        <location evidence="1">Cytoplasm</location>
    </subcellularLocation>
    <subcellularLocation>
        <location evidence="2">Secreted</location>
    </subcellularLocation>
</comment>
<evidence type="ECO:0000256" key="4">
    <source>
        <dbReference type="ARBA" id="ARBA00022525"/>
    </source>
</evidence>
<keyword evidence="5" id="KW-1133">Transmembrane helix</keyword>
<evidence type="ECO:0000256" key="3">
    <source>
        <dbReference type="ARBA" id="ARBA00022490"/>
    </source>
</evidence>
<proteinExistence type="predicted"/>
<gene>
    <name evidence="6" type="ORF">NYPRO_LOCUS17134</name>
</gene>
<evidence type="ECO:0000256" key="1">
    <source>
        <dbReference type="ARBA" id="ARBA00004496"/>
    </source>
</evidence>
<evidence type="ECO:0000313" key="6">
    <source>
        <dbReference type="EMBL" id="CAD7684341.1"/>
    </source>
</evidence>
<evidence type="ECO:0000313" key="7">
    <source>
        <dbReference type="Proteomes" id="UP000645828"/>
    </source>
</evidence>
<keyword evidence="5" id="KW-0812">Transmembrane</keyword>
<name>A0A811Z6D1_NYCPR</name>
<organism evidence="6 7">
    <name type="scientific">Nyctereutes procyonoides</name>
    <name type="common">Raccoon dog</name>
    <name type="synonym">Canis procyonoides</name>
    <dbReference type="NCBI Taxonomy" id="34880"/>
    <lineage>
        <taxon>Eukaryota</taxon>
        <taxon>Metazoa</taxon>
        <taxon>Chordata</taxon>
        <taxon>Craniata</taxon>
        <taxon>Vertebrata</taxon>
        <taxon>Euteleostomi</taxon>
        <taxon>Mammalia</taxon>
        <taxon>Eutheria</taxon>
        <taxon>Laurasiatheria</taxon>
        <taxon>Carnivora</taxon>
        <taxon>Caniformia</taxon>
        <taxon>Canidae</taxon>
        <taxon>Nyctereutes</taxon>
    </lineage>
</organism>
<dbReference type="InterPro" id="IPR028139">
    <property type="entry name" value="Humanin"/>
</dbReference>
<reference evidence="6" key="1">
    <citation type="submission" date="2020-12" db="EMBL/GenBank/DDBJ databases">
        <authorList>
            <consortium name="Molecular Ecology Group"/>
        </authorList>
    </citation>
    <scope>NUCLEOTIDE SEQUENCE</scope>
    <source>
        <strain evidence="6">TBG_1078</strain>
    </source>
</reference>
<dbReference type="GO" id="GO:0005576">
    <property type="term" value="C:extracellular region"/>
    <property type="evidence" value="ECO:0007669"/>
    <property type="project" value="UniProtKB-SubCell"/>
</dbReference>
<evidence type="ECO:0000256" key="5">
    <source>
        <dbReference type="SAM" id="Phobius"/>
    </source>
</evidence>
<comment type="caution">
    <text evidence="6">The sequence shown here is derived from an EMBL/GenBank/DDBJ whole genome shotgun (WGS) entry which is preliminary data.</text>
</comment>
<dbReference type="Pfam" id="PF15040">
    <property type="entry name" value="Humanin"/>
    <property type="match status" value="1"/>
</dbReference>
<protein>
    <submittedName>
        <fullName evidence="6">(raccoon dog) hypothetical protein</fullName>
    </submittedName>
</protein>
<accession>A0A811Z6D1</accession>
<feature type="transmembrane region" description="Helical" evidence="5">
    <location>
        <begin position="12"/>
        <end position="31"/>
    </location>
</feature>
<evidence type="ECO:0000256" key="2">
    <source>
        <dbReference type="ARBA" id="ARBA00004613"/>
    </source>
</evidence>
<keyword evidence="4" id="KW-0964">Secreted</keyword>
<dbReference type="EMBL" id="CAJHUB010000757">
    <property type="protein sequence ID" value="CAD7684341.1"/>
    <property type="molecule type" value="Genomic_DNA"/>
</dbReference>
<sequence length="42" mass="4787">MNGYTRGGTVSYFLIIIIIIIIIIICLLLPISEIDLPVKRRE</sequence>